<feature type="compositionally biased region" description="Basic and acidic residues" evidence="1">
    <location>
        <begin position="352"/>
        <end position="368"/>
    </location>
</feature>
<feature type="region of interest" description="Disordered" evidence="1">
    <location>
        <begin position="327"/>
        <end position="385"/>
    </location>
</feature>
<organism evidence="2 3">
    <name type="scientific">Aplysia californica</name>
    <name type="common">California sea hare</name>
    <dbReference type="NCBI Taxonomy" id="6500"/>
    <lineage>
        <taxon>Eukaryota</taxon>
        <taxon>Metazoa</taxon>
        <taxon>Spiralia</taxon>
        <taxon>Lophotrochozoa</taxon>
        <taxon>Mollusca</taxon>
        <taxon>Gastropoda</taxon>
        <taxon>Heterobranchia</taxon>
        <taxon>Euthyneura</taxon>
        <taxon>Tectipleura</taxon>
        <taxon>Aplysiida</taxon>
        <taxon>Aplysioidea</taxon>
        <taxon>Aplysiidae</taxon>
        <taxon>Aplysia</taxon>
    </lineage>
</organism>
<protein>
    <submittedName>
        <fullName evidence="3">Uncharacterized protein LOC101862502</fullName>
    </submittedName>
</protein>
<dbReference type="GeneID" id="101862502"/>
<feature type="compositionally biased region" description="Polar residues" evidence="1">
    <location>
        <begin position="96"/>
        <end position="110"/>
    </location>
</feature>
<feature type="compositionally biased region" description="Basic and acidic residues" evidence="1">
    <location>
        <begin position="328"/>
        <end position="343"/>
    </location>
</feature>
<evidence type="ECO:0000256" key="1">
    <source>
        <dbReference type="SAM" id="MobiDB-lite"/>
    </source>
</evidence>
<proteinExistence type="predicted"/>
<name>A0ABM1VTB9_APLCA</name>
<feature type="compositionally biased region" description="Low complexity" evidence="1">
    <location>
        <begin position="14"/>
        <end position="30"/>
    </location>
</feature>
<gene>
    <name evidence="3" type="primary">LOC101862502</name>
</gene>
<reference evidence="3" key="1">
    <citation type="submission" date="2025-08" db="UniProtKB">
        <authorList>
            <consortium name="RefSeq"/>
        </authorList>
    </citation>
    <scope>IDENTIFICATION</scope>
</reference>
<evidence type="ECO:0000313" key="3">
    <source>
        <dbReference type="RefSeq" id="XP_035825661.1"/>
    </source>
</evidence>
<sequence length="565" mass="63109">MRVIRSERKDFVQSMQIPSPASSAQAGAGMLDSNPFGEEDETLGFLNSVHVLPKSDSSGGYDVYRTPTEPRRSSSGHNVLTYSGASHLRDQRASRTSETPKTPNSWTPSTHAIGPRPEFSNASHSGRRFSKNIGNPALRKKTHEKLVEATRTSELYRSTSALSDAPPLPSLPPSGNISNSRAVGPSKTIESTTFDPPSFGSSTPKPSRYQTFGDYNDLNSGYYPGTHNASSLSTPPKPKSVVYSGTDVESFHESLVIPSHKDSRNAGNNFSPNSYLARNRTPGGRESPVLYTQSQQVDMTDGPETGAIGASVTPNQKPGILALLKRYGTRDKQNSPRKLDENNAKPLARSQSTKELKVLPKLSSHRDGCPAQQHQQHQQQHQHYLNTQRCHERRSGGHHRHGSGQFGRDLAELECSCKFFHTHRFDGDAHNNDIEAIKERRQEIILASMKAEEEHTLDKVDDPRIIFWLPTLSFHPYTHGDSKVKFSSLWPRERELREHLQVRAGSCAHAHAHARTCTRTSMFILFMALVYHEGHALMRRTVMNWQTDTQRRAYASQFLSHYLAM</sequence>
<accession>A0ABM1VTB9</accession>
<feature type="compositionally biased region" description="Polar residues" evidence="1">
    <location>
        <begin position="188"/>
        <end position="210"/>
    </location>
</feature>
<keyword evidence="2" id="KW-1185">Reference proteome</keyword>
<evidence type="ECO:0000313" key="2">
    <source>
        <dbReference type="Proteomes" id="UP000694888"/>
    </source>
</evidence>
<feature type="region of interest" description="Disordered" evidence="1">
    <location>
        <begin position="259"/>
        <end position="285"/>
    </location>
</feature>
<feature type="compositionally biased region" description="Basic and acidic residues" evidence="1">
    <location>
        <begin position="1"/>
        <end position="11"/>
    </location>
</feature>
<feature type="region of interest" description="Disordered" evidence="1">
    <location>
        <begin position="1"/>
        <end position="144"/>
    </location>
</feature>
<feature type="compositionally biased region" description="Polar residues" evidence="1">
    <location>
        <begin position="265"/>
        <end position="276"/>
    </location>
</feature>
<feature type="compositionally biased region" description="Low complexity" evidence="1">
    <location>
        <begin position="372"/>
        <end position="383"/>
    </location>
</feature>
<feature type="compositionally biased region" description="Polar residues" evidence="1">
    <location>
        <begin position="73"/>
        <end position="84"/>
    </location>
</feature>
<feature type="region of interest" description="Disordered" evidence="1">
    <location>
        <begin position="157"/>
        <end position="213"/>
    </location>
</feature>
<dbReference type="Proteomes" id="UP000694888">
    <property type="component" value="Unplaced"/>
</dbReference>
<dbReference type="RefSeq" id="XP_035825661.1">
    <property type="nucleotide sequence ID" value="XM_035969768.1"/>
</dbReference>